<name>A0A180H0Q3_PUCT1</name>
<dbReference type="EMBL" id="ADAS02000008">
    <property type="protein sequence ID" value="OAV98188.1"/>
    <property type="molecule type" value="Genomic_DNA"/>
</dbReference>
<dbReference type="AlphaFoldDB" id="A0A180H0Q3"/>
<evidence type="ECO:0000313" key="4">
    <source>
        <dbReference type="EnsemblFungi" id="PTTG_25693-t43_1-p1"/>
    </source>
</evidence>
<feature type="compositionally biased region" description="Basic and acidic residues" evidence="1">
    <location>
        <begin position="17"/>
        <end position="31"/>
    </location>
</feature>
<feature type="region of interest" description="Disordered" evidence="1">
    <location>
        <begin position="289"/>
        <end position="308"/>
    </location>
</feature>
<keyword evidence="2" id="KW-1133">Transmembrane helix</keyword>
<reference evidence="3" key="2">
    <citation type="submission" date="2016-05" db="EMBL/GenBank/DDBJ databases">
        <title>Comparative analysis highlights variable genome content of wheat rusts and divergence of the mating loci.</title>
        <authorList>
            <person name="Cuomo C.A."/>
            <person name="Bakkeren G."/>
            <person name="Szabo L."/>
            <person name="Khalil H."/>
            <person name="Joly D."/>
            <person name="Goldberg J."/>
            <person name="Young S."/>
            <person name="Zeng Q."/>
            <person name="Fellers J."/>
        </authorList>
    </citation>
    <scope>NUCLEOTIDE SEQUENCE [LARGE SCALE GENOMIC DNA]</scope>
    <source>
        <strain evidence="3">1-1 BBBD Race 1</strain>
    </source>
</reference>
<evidence type="ECO:0000256" key="1">
    <source>
        <dbReference type="SAM" id="MobiDB-lite"/>
    </source>
</evidence>
<proteinExistence type="predicted"/>
<evidence type="ECO:0000256" key="2">
    <source>
        <dbReference type="SAM" id="Phobius"/>
    </source>
</evidence>
<reference evidence="3" key="1">
    <citation type="submission" date="2009-11" db="EMBL/GenBank/DDBJ databases">
        <authorList>
            <consortium name="The Broad Institute Genome Sequencing Platform"/>
            <person name="Ward D."/>
            <person name="Feldgarden M."/>
            <person name="Earl A."/>
            <person name="Young S.K."/>
            <person name="Zeng Q."/>
            <person name="Koehrsen M."/>
            <person name="Alvarado L."/>
            <person name="Berlin A."/>
            <person name="Bochicchio J."/>
            <person name="Borenstein D."/>
            <person name="Chapman S.B."/>
            <person name="Chen Z."/>
            <person name="Engels R."/>
            <person name="Freedman E."/>
            <person name="Gellesch M."/>
            <person name="Goldberg J."/>
            <person name="Griggs A."/>
            <person name="Gujja S."/>
            <person name="Heilman E."/>
            <person name="Heiman D."/>
            <person name="Hepburn T."/>
            <person name="Howarth C."/>
            <person name="Jen D."/>
            <person name="Larson L."/>
            <person name="Lewis B."/>
            <person name="Mehta T."/>
            <person name="Park D."/>
            <person name="Pearson M."/>
            <person name="Roberts A."/>
            <person name="Saif S."/>
            <person name="Shea T."/>
            <person name="Shenoy N."/>
            <person name="Sisk P."/>
            <person name="Stolte C."/>
            <person name="Sykes S."/>
            <person name="Thomson T."/>
            <person name="Walk T."/>
            <person name="White J."/>
            <person name="Yandava C."/>
            <person name="Izard J."/>
            <person name="Baranova O.V."/>
            <person name="Blanton J.M."/>
            <person name="Tanner A.C."/>
            <person name="Dewhirst F.E."/>
            <person name="Haas B."/>
            <person name="Nusbaum C."/>
            <person name="Birren B."/>
        </authorList>
    </citation>
    <scope>NUCLEOTIDE SEQUENCE [LARGE SCALE GENOMIC DNA]</scope>
    <source>
        <strain evidence="3">1-1 BBBD Race 1</strain>
    </source>
</reference>
<protein>
    <submittedName>
        <fullName evidence="3 4">Uncharacterized protein</fullName>
    </submittedName>
</protein>
<gene>
    <name evidence="3" type="ORF">PTTG_25693</name>
</gene>
<evidence type="ECO:0000313" key="3">
    <source>
        <dbReference type="EMBL" id="OAV98188.1"/>
    </source>
</evidence>
<keyword evidence="5" id="KW-1185">Reference proteome</keyword>
<keyword evidence="2" id="KW-0812">Transmembrane</keyword>
<feature type="compositionally biased region" description="Pro residues" evidence="1">
    <location>
        <begin position="249"/>
        <end position="268"/>
    </location>
</feature>
<feature type="region of interest" description="Disordered" evidence="1">
    <location>
        <begin position="1"/>
        <end position="165"/>
    </location>
</feature>
<reference evidence="4" key="4">
    <citation type="submission" date="2025-05" db="UniProtKB">
        <authorList>
            <consortium name="EnsemblFungi"/>
        </authorList>
    </citation>
    <scope>IDENTIFICATION</scope>
    <source>
        <strain evidence="4">isolate 1-1 / race 1 (BBBD)</strain>
    </source>
</reference>
<feature type="transmembrane region" description="Helical" evidence="2">
    <location>
        <begin position="455"/>
        <end position="474"/>
    </location>
</feature>
<sequence length="480" mass="52386">MHQSSGSITDAARQARKQRDPHWLRLGEMFKKGRKSKSIDTASTGSVTARVRVPIPSMNQRLEETRDDAIDASQSQPANELNGPSPGTPPPHPSPSRLPASPSGANPDLLEIPDELYPESINVENPSDHQDLHGPTQTPPQPRESLGGPGQPHEGDYFGGFSPGPSGGTHASALAELYNGAFDYEGALKYAMEMSVLEGFSRSGGHPVDESNPVRIPSLNEQLEETRAEHHANYVSQSHPENELNGPAPGMPSPHPPPPRGPASPSGPHPDLFDIPEELYPELVTSGEAAGHQDFHGGTQTPPHIPPESCRGIEDLNGIGLARSPACVLRESIEGPGQPYQEYRGSHLSVPAALYNGGLGEEEALLRAKQISQLERSSHHGGYPIEDSNPFSNFLEAIRSGIYRLFGSSDEHYQMSDYEYARELARREGINQYEFQRGITQCRPSQVARQENSNWLPWGIAIYFILAFYFKGLFSSCNCD</sequence>
<evidence type="ECO:0000313" key="5">
    <source>
        <dbReference type="Proteomes" id="UP000005240"/>
    </source>
</evidence>
<accession>A0A180H0Q3</accession>
<organism evidence="3">
    <name type="scientific">Puccinia triticina (isolate 1-1 / race 1 (BBBD))</name>
    <name type="common">Brown leaf rust fungus</name>
    <dbReference type="NCBI Taxonomy" id="630390"/>
    <lineage>
        <taxon>Eukaryota</taxon>
        <taxon>Fungi</taxon>
        <taxon>Dikarya</taxon>
        <taxon>Basidiomycota</taxon>
        <taxon>Pucciniomycotina</taxon>
        <taxon>Pucciniomycetes</taxon>
        <taxon>Pucciniales</taxon>
        <taxon>Pucciniaceae</taxon>
        <taxon>Puccinia</taxon>
    </lineage>
</organism>
<dbReference type="VEuPathDB" id="FungiDB:PTTG_25693"/>
<dbReference type="Proteomes" id="UP000005240">
    <property type="component" value="Unassembled WGS sequence"/>
</dbReference>
<keyword evidence="2" id="KW-0472">Membrane</keyword>
<feature type="region of interest" description="Disordered" evidence="1">
    <location>
        <begin position="232"/>
        <end position="274"/>
    </location>
</feature>
<feature type="compositionally biased region" description="Pro residues" evidence="1">
    <location>
        <begin position="86"/>
        <end position="96"/>
    </location>
</feature>
<dbReference type="EnsemblFungi" id="PTTG_25693-t43_1">
    <property type="protein sequence ID" value="PTTG_25693-t43_1-p1"/>
    <property type="gene ID" value="PTTG_25693"/>
</dbReference>
<reference evidence="4 5" key="3">
    <citation type="journal article" date="2017" name="G3 (Bethesda)">
        <title>Comparative analysis highlights variable genome content of wheat rusts and divergence of the mating loci.</title>
        <authorList>
            <person name="Cuomo C.A."/>
            <person name="Bakkeren G."/>
            <person name="Khalil H.B."/>
            <person name="Panwar V."/>
            <person name="Joly D."/>
            <person name="Linning R."/>
            <person name="Sakthikumar S."/>
            <person name="Song X."/>
            <person name="Adiconis X."/>
            <person name="Fan L."/>
            <person name="Goldberg J.M."/>
            <person name="Levin J.Z."/>
            <person name="Young S."/>
            <person name="Zeng Q."/>
            <person name="Anikster Y."/>
            <person name="Bruce M."/>
            <person name="Wang M."/>
            <person name="Yin C."/>
            <person name="McCallum B."/>
            <person name="Szabo L.J."/>
            <person name="Hulbert S."/>
            <person name="Chen X."/>
            <person name="Fellers J.P."/>
        </authorList>
    </citation>
    <scope>NUCLEOTIDE SEQUENCE</scope>
    <source>
        <strain evidence="5">Isolate 1-1 / race 1 (BBBD)</strain>
        <strain evidence="4">isolate 1-1 / race 1 (BBBD)</strain>
    </source>
</reference>